<dbReference type="InterPro" id="IPR020904">
    <property type="entry name" value="Sc_DH/Rdtase_CS"/>
</dbReference>
<organism evidence="6 7">
    <name type="scientific">Streptosporangium oxazolinicum</name>
    <dbReference type="NCBI Taxonomy" id="909287"/>
    <lineage>
        <taxon>Bacteria</taxon>
        <taxon>Bacillati</taxon>
        <taxon>Actinomycetota</taxon>
        <taxon>Actinomycetes</taxon>
        <taxon>Streptosporangiales</taxon>
        <taxon>Streptosporangiaceae</taxon>
        <taxon>Streptosporangium</taxon>
    </lineage>
</organism>
<keyword evidence="7" id="KW-1185">Reference proteome</keyword>
<dbReference type="SMART" id="SM00822">
    <property type="entry name" value="PKS_KR"/>
    <property type="match status" value="1"/>
</dbReference>
<dbReference type="EMBL" id="BAABAQ010000002">
    <property type="protein sequence ID" value="GAA4184553.1"/>
    <property type="molecule type" value="Genomic_DNA"/>
</dbReference>
<evidence type="ECO:0000259" key="5">
    <source>
        <dbReference type="SMART" id="SM00822"/>
    </source>
</evidence>
<dbReference type="PRINTS" id="PR00081">
    <property type="entry name" value="GDHRDH"/>
</dbReference>
<dbReference type="PANTHER" id="PTHR42760">
    <property type="entry name" value="SHORT-CHAIN DEHYDROGENASES/REDUCTASES FAMILY MEMBER"/>
    <property type="match status" value="1"/>
</dbReference>
<evidence type="ECO:0000256" key="3">
    <source>
        <dbReference type="RuleBase" id="RU000363"/>
    </source>
</evidence>
<keyword evidence="2" id="KW-0560">Oxidoreductase</keyword>
<dbReference type="SUPFAM" id="SSF51735">
    <property type="entry name" value="NAD(P)-binding Rossmann-fold domains"/>
    <property type="match status" value="1"/>
</dbReference>
<dbReference type="InterPro" id="IPR002347">
    <property type="entry name" value="SDR_fam"/>
</dbReference>
<dbReference type="Pfam" id="PF00106">
    <property type="entry name" value="adh_short"/>
    <property type="match status" value="1"/>
</dbReference>
<gene>
    <name evidence="6" type="ORF">GCM10022252_13650</name>
</gene>
<evidence type="ECO:0000256" key="1">
    <source>
        <dbReference type="ARBA" id="ARBA00006484"/>
    </source>
</evidence>
<sequence>MPERDGAGTGTSPSAAPGTGASIGAGGSSVPGRDDAGRAGPAGRTALVTGAGNGLGRAITLALAGDGVRVIVVGRRREPLEETAALAAGLGTPCRVAVADVADPASVDTLAAELADENVSILVNNAGVAGPVKPLVEIEPHEWDEVFAANVRGVYLMCRAFLPPMVRRRDGDVINLASVSGKRPLALRTPYCASKTAVIGLTTTLGAEAGPAGVRVNSLSPGPVRGERMRRNFRLEARSLGITEAESERAFVSRAALGRLVEEDEVGQAVVAMLRMTGLHCADIDLSAGMVGR</sequence>
<dbReference type="CDD" id="cd05233">
    <property type="entry name" value="SDR_c"/>
    <property type="match status" value="1"/>
</dbReference>
<dbReference type="InterPro" id="IPR057326">
    <property type="entry name" value="KR_dom"/>
</dbReference>
<dbReference type="Proteomes" id="UP001501251">
    <property type="component" value="Unassembled WGS sequence"/>
</dbReference>
<comment type="caution">
    <text evidence="6">The sequence shown here is derived from an EMBL/GenBank/DDBJ whole genome shotgun (WGS) entry which is preliminary data.</text>
</comment>
<proteinExistence type="inferred from homology"/>
<dbReference type="RefSeq" id="WP_344916087.1">
    <property type="nucleotide sequence ID" value="NZ_BAABAQ010000002.1"/>
</dbReference>
<dbReference type="PANTHER" id="PTHR42760:SF133">
    <property type="entry name" value="3-OXOACYL-[ACYL-CARRIER-PROTEIN] REDUCTASE"/>
    <property type="match status" value="1"/>
</dbReference>
<dbReference type="PROSITE" id="PS00061">
    <property type="entry name" value="ADH_SHORT"/>
    <property type="match status" value="1"/>
</dbReference>
<accession>A0ABP8AIP7</accession>
<evidence type="ECO:0000313" key="7">
    <source>
        <dbReference type="Proteomes" id="UP001501251"/>
    </source>
</evidence>
<feature type="domain" description="Ketoreductase" evidence="5">
    <location>
        <begin position="44"/>
        <end position="227"/>
    </location>
</feature>
<feature type="region of interest" description="Disordered" evidence="4">
    <location>
        <begin position="1"/>
        <end position="43"/>
    </location>
</feature>
<evidence type="ECO:0000256" key="4">
    <source>
        <dbReference type="SAM" id="MobiDB-lite"/>
    </source>
</evidence>
<dbReference type="Gene3D" id="3.40.50.720">
    <property type="entry name" value="NAD(P)-binding Rossmann-like Domain"/>
    <property type="match status" value="1"/>
</dbReference>
<reference evidence="7" key="1">
    <citation type="journal article" date="2019" name="Int. J. Syst. Evol. Microbiol.">
        <title>The Global Catalogue of Microorganisms (GCM) 10K type strain sequencing project: providing services to taxonomists for standard genome sequencing and annotation.</title>
        <authorList>
            <consortium name="The Broad Institute Genomics Platform"/>
            <consortium name="The Broad Institute Genome Sequencing Center for Infectious Disease"/>
            <person name="Wu L."/>
            <person name="Ma J."/>
        </authorList>
    </citation>
    <scope>NUCLEOTIDE SEQUENCE [LARGE SCALE GENOMIC DNA]</scope>
    <source>
        <strain evidence="7">JCM 17388</strain>
    </source>
</reference>
<dbReference type="InterPro" id="IPR036291">
    <property type="entry name" value="NAD(P)-bd_dom_sf"/>
</dbReference>
<dbReference type="PRINTS" id="PR00080">
    <property type="entry name" value="SDRFAMILY"/>
</dbReference>
<evidence type="ECO:0000256" key="2">
    <source>
        <dbReference type="ARBA" id="ARBA00023002"/>
    </source>
</evidence>
<feature type="compositionally biased region" description="Low complexity" evidence="4">
    <location>
        <begin position="10"/>
        <end position="20"/>
    </location>
</feature>
<name>A0ABP8AIP7_9ACTN</name>
<comment type="similarity">
    <text evidence="1 3">Belongs to the short-chain dehydrogenases/reductases (SDR) family.</text>
</comment>
<protein>
    <submittedName>
        <fullName evidence="6">SDR family oxidoreductase</fullName>
    </submittedName>
</protein>
<evidence type="ECO:0000313" key="6">
    <source>
        <dbReference type="EMBL" id="GAA4184553.1"/>
    </source>
</evidence>